<dbReference type="OrthoDB" id="6266491at2759"/>
<organism evidence="1 2">
    <name type="scientific">Protopolystoma xenopodis</name>
    <dbReference type="NCBI Taxonomy" id="117903"/>
    <lineage>
        <taxon>Eukaryota</taxon>
        <taxon>Metazoa</taxon>
        <taxon>Spiralia</taxon>
        <taxon>Lophotrochozoa</taxon>
        <taxon>Platyhelminthes</taxon>
        <taxon>Monogenea</taxon>
        <taxon>Polyopisthocotylea</taxon>
        <taxon>Polystomatidea</taxon>
        <taxon>Polystomatidae</taxon>
        <taxon>Protopolystoma</taxon>
    </lineage>
</organism>
<gene>
    <name evidence="1" type="ORF">PXEA_LOCUS3869</name>
</gene>
<sequence>MFGIREYFLPLGDLEAPVHIWLTLGLGKCCAVLEASTHLPAIPHSLHSSSANNTTASQKMALLTSSSPVCVVSDDGSRSDDQSLQTKSTIGIFDVNVSNSTLTPQILSRLIPITSRVRPRKESCDSTEVLAITPALNGASASSVTSSGGACNNFVPTAPSVAAPAVISPRLFHLSPAGLETTLQAVLAALSSPLPSLQDAGMSAGLDLLHSVNILRPLWQAQSPSNLSGIKMPLHDFYLQVRDFLFFVYK</sequence>
<evidence type="ECO:0000313" key="2">
    <source>
        <dbReference type="Proteomes" id="UP000784294"/>
    </source>
</evidence>
<evidence type="ECO:0000313" key="1">
    <source>
        <dbReference type="EMBL" id="VEL10429.1"/>
    </source>
</evidence>
<name>A0A448WFG7_9PLAT</name>
<reference evidence="1" key="1">
    <citation type="submission" date="2018-11" db="EMBL/GenBank/DDBJ databases">
        <authorList>
            <consortium name="Pathogen Informatics"/>
        </authorList>
    </citation>
    <scope>NUCLEOTIDE SEQUENCE</scope>
</reference>
<dbReference type="Proteomes" id="UP000784294">
    <property type="component" value="Unassembled WGS sequence"/>
</dbReference>
<proteinExistence type="predicted"/>
<dbReference type="EMBL" id="CAAALY010008982">
    <property type="protein sequence ID" value="VEL10429.1"/>
    <property type="molecule type" value="Genomic_DNA"/>
</dbReference>
<dbReference type="AlphaFoldDB" id="A0A448WFG7"/>
<comment type="caution">
    <text evidence="1">The sequence shown here is derived from an EMBL/GenBank/DDBJ whole genome shotgun (WGS) entry which is preliminary data.</text>
</comment>
<accession>A0A448WFG7</accession>
<keyword evidence="2" id="KW-1185">Reference proteome</keyword>
<protein>
    <submittedName>
        <fullName evidence="1">Uncharacterized protein</fullName>
    </submittedName>
</protein>